<reference evidence="1 2" key="1">
    <citation type="journal article" date="2016" name="Nat. Commun.">
        <title>Thousands of microbial genomes shed light on interconnected biogeochemical processes in an aquifer system.</title>
        <authorList>
            <person name="Anantharaman K."/>
            <person name="Brown C.T."/>
            <person name="Hug L.A."/>
            <person name="Sharon I."/>
            <person name="Castelle C.J."/>
            <person name="Probst A.J."/>
            <person name="Thomas B.C."/>
            <person name="Singh A."/>
            <person name="Wilkins M.J."/>
            <person name="Karaoz U."/>
            <person name="Brodie E.L."/>
            <person name="Williams K.H."/>
            <person name="Hubbard S.S."/>
            <person name="Banfield J.F."/>
        </authorList>
    </citation>
    <scope>NUCLEOTIDE SEQUENCE [LARGE SCALE GENOMIC DNA]</scope>
</reference>
<protein>
    <recommendedName>
        <fullName evidence="3">Four helix bundle protein</fullName>
    </recommendedName>
</protein>
<dbReference type="STRING" id="1802401.A3B21_04435"/>
<name>A0A1F7UTN5_9BACT</name>
<dbReference type="InterPro" id="IPR055360">
    <property type="entry name" value="bAvd"/>
</dbReference>
<organism evidence="1 2">
    <name type="scientific">Candidatus Uhrbacteria bacterium RIFCSPLOWO2_01_FULL_47_24</name>
    <dbReference type="NCBI Taxonomy" id="1802401"/>
    <lineage>
        <taxon>Bacteria</taxon>
        <taxon>Candidatus Uhriibacteriota</taxon>
    </lineage>
</organism>
<dbReference type="Proteomes" id="UP000176897">
    <property type="component" value="Unassembled WGS sequence"/>
</dbReference>
<comment type="caution">
    <text evidence="1">The sequence shown here is derived from an EMBL/GenBank/DDBJ whole genome shotgun (WGS) entry which is preliminary data.</text>
</comment>
<gene>
    <name evidence="1" type="ORF">A3B21_04435</name>
</gene>
<evidence type="ECO:0000313" key="2">
    <source>
        <dbReference type="Proteomes" id="UP000176897"/>
    </source>
</evidence>
<dbReference type="AlphaFoldDB" id="A0A1F7UTN5"/>
<accession>A0A1F7UTN5</accession>
<dbReference type="InterPro" id="IPR036583">
    <property type="entry name" value="23S_rRNA_IVS_sf"/>
</dbReference>
<dbReference type="Gene3D" id="1.20.1440.60">
    <property type="entry name" value="23S rRNA-intervening sequence"/>
    <property type="match status" value="1"/>
</dbReference>
<evidence type="ECO:0000313" key="1">
    <source>
        <dbReference type="EMBL" id="OGL81670.1"/>
    </source>
</evidence>
<proteinExistence type="predicted"/>
<dbReference type="EMBL" id="MGEJ01000003">
    <property type="protein sequence ID" value="OGL81670.1"/>
    <property type="molecule type" value="Genomic_DNA"/>
</dbReference>
<evidence type="ECO:0008006" key="3">
    <source>
        <dbReference type="Google" id="ProtNLM"/>
    </source>
</evidence>
<dbReference type="CDD" id="cd16376">
    <property type="entry name" value="Avd_like"/>
    <property type="match status" value="1"/>
</dbReference>
<sequence length="116" mass="13290">MTELKECYLVWHGFLPHIPRLSRYTMGVKIDTLFLELLETTRTAQYAKREDKLALLNILSHKLDNLKFFFTILWEAHGLDAGKYGQLSQKLVTAGRMLGKWLLLLKTEAPAARTGA</sequence>